<proteinExistence type="predicted"/>
<name>A0AAV0VB95_9STRA</name>
<reference evidence="1" key="1">
    <citation type="submission" date="2022-12" db="EMBL/GenBank/DDBJ databases">
        <authorList>
            <person name="Webb A."/>
        </authorList>
    </citation>
    <scope>NUCLEOTIDE SEQUENCE</scope>
    <source>
        <strain evidence="1">Pd1</strain>
    </source>
</reference>
<gene>
    <name evidence="1" type="ORF">PDE001_LOCUS9213</name>
</gene>
<dbReference type="AlphaFoldDB" id="A0AAV0VB95"/>
<keyword evidence="2" id="KW-1185">Reference proteome</keyword>
<dbReference type="Proteomes" id="UP001162029">
    <property type="component" value="Unassembled WGS sequence"/>
</dbReference>
<sequence>MRRRNWRGEIIEPNVALSDDAAKCCLNTTTSDSETAICALNISSNGMEKEEQNGVELTEGRSVEKKVFRKDEFGRDVEGESDTRS</sequence>
<organism evidence="1 2">
    <name type="scientific">Peronospora destructor</name>
    <dbReference type="NCBI Taxonomy" id="86335"/>
    <lineage>
        <taxon>Eukaryota</taxon>
        <taxon>Sar</taxon>
        <taxon>Stramenopiles</taxon>
        <taxon>Oomycota</taxon>
        <taxon>Peronosporomycetes</taxon>
        <taxon>Peronosporales</taxon>
        <taxon>Peronosporaceae</taxon>
        <taxon>Peronospora</taxon>
    </lineage>
</organism>
<evidence type="ECO:0000313" key="1">
    <source>
        <dbReference type="EMBL" id="CAI5744039.1"/>
    </source>
</evidence>
<comment type="caution">
    <text evidence="1">The sequence shown here is derived from an EMBL/GenBank/DDBJ whole genome shotgun (WGS) entry which is preliminary data.</text>
</comment>
<dbReference type="EMBL" id="CANTFM010002012">
    <property type="protein sequence ID" value="CAI5744039.1"/>
    <property type="molecule type" value="Genomic_DNA"/>
</dbReference>
<protein>
    <submittedName>
        <fullName evidence="1">Uncharacterized protein</fullName>
    </submittedName>
</protein>
<evidence type="ECO:0000313" key="2">
    <source>
        <dbReference type="Proteomes" id="UP001162029"/>
    </source>
</evidence>
<accession>A0AAV0VB95</accession>